<dbReference type="Gene3D" id="3.20.20.70">
    <property type="entry name" value="Aldolase class I"/>
    <property type="match status" value="1"/>
</dbReference>
<dbReference type="VEuPathDB" id="FungiDB:PHYBLDRAFT_181382"/>
<dbReference type="Proteomes" id="UP000077315">
    <property type="component" value="Unassembled WGS sequence"/>
</dbReference>
<organism evidence="2 3">
    <name type="scientific">Phycomyces blakesleeanus (strain ATCC 8743b / DSM 1359 / FGSC 10004 / NBRC 33097 / NRRL 1555)</name>
    <dbReference type="NCBI Taxonomy" id="763407"/>
    <lineage>
        <taxon>Eukaryota</taxon>
        <taxon>Fungi</taxon>
        <taxon>Fungi incertae sedis</taxon>
        <taxon>Mucoromycota</taxon>
        <taxon>Mucoromycotina</taxon>
        <taxon>Mucoromycetes</taxon>
        <taxon>Mucorales</taxon>
        <taxon>Phycomycetaceae</taxon>
        <taxon>Phycomyces</taxon>
    </lineage>
</organism>
<evidence type="ECO:0000313" key="2">
    <source>
        <dbReference type="EMBL" id="OAD73838.1"/>
    </source>
</evidence>
<proteinExistence type="predicted"/>
<dbReference type="CDD" id="cd02933">
    <property type="entry name" value="OYE_like_FMN"/>
    <property type="match status" value="1"/>
</dbReference>
<dbReference type="PANTHER" id="PTHR22893:SF91">
    <property type="entry name" value="NADPH DEHYDROGENASE 2-RELATED"/>
    <property type="match status" value="1"/>
</dbReference>
<keyword evidence="3" id="KW-1185">Reference proteome</keyword>
<dbReference type="RefSeq" id="XP_018291878.1">
    <property type="nucleotide sequence ID" value="XM_018438460.1"/>
</dbReference>
<dbReference type="FunFam" id="3.20.20.70:FF:000138">
    <property type="entry name" value="NADPH dehydrogenase 1"/>
    <property type="match status" value="1"/>
</dbReference>
<dbReference type="PANTHER" id="PTHR22893">
    <property type="entry name" value="NADH OXIDOREDUCTASE-RELATED"/>
    <property type="match status" value="1"/>
</dbReference>
<evidence type="ECO:0000313" key="3">
    <source>
        <dbReference type="Proteomes" id="UP000077315"/>
    </source>
</evidence>
<dbReference type="EMBL" id="KV440980">
    <property type="protein sequence ID" value="OAD73838.1"/>
    <property type="molecule type" value="Genomic_DNA"/>
</dbReference>
<dbReference type="InterPro" id="IPR013785">
    <property type="entry name" value="Aldolase_TIM"/>
</dbReference>
<dbReference type="GO" id="GO:0010181">
    <property type="term" value="F:FMN binding"/>
    <property type="evidence" value="ECO:0007669"/>
    <property type="project" value="InterPro"/>
</dbReference>
<dbReference type="FunCoup" id="A0A162NFT6">
    <property type="interactions" value="295"/>
</dbReference>
<name>A0A162NFT6_PHYB8</name>
<accession>A0A162NFT6</accession>
<sequence length="366" mass="40544">MALFSPVKIGHHSLKHRIVLAPLTRFRASSEGVPTPDMATYYGQRATNGGLLITEATFISQLSGGFPNAPGIYTAAQIEGWKQVTKEVHSKGGVIFLQLWHLGRASSSSMLPNNERPVSASELAIPGKNRFGEPNEVPRALTLPEIHATTQDYVKAAKNALEAGFDGVEVHSANGYLLDQFINSSSNKRTDIYGGSIENRTRFTLEVVKAVSEAIGADRTGLRLSPWSEFQGMEDETPYETWGYIVKELQTRLSGLSYLHIVEPRVKFFTDDRSTATETLDPFRSVWKGAFISAGGYTLDPEKATSHSEATGDLVAFGRAFIANPDLVERIRHQWKLTPYDRSTFYTPGNKGYTDYKIYENRQASL</sequence>
<dbReference type="InterPro" id="IPR045247">
    <property type="entry name" value="Oye-like"/>
</dbReference>
<gene>
    <name evidence="2" type="ORF">PHYBLDRAFT_181382</name>
</gene>
<feature type="domain" description="NADH:flavin oxidoreductase/NADH oxidase N-terminal" evidence="1">
    <location>
        <begin position="3"/>
        <end position="335"/>
    </location>
</feature>
<dbReference type="GeneID" id="28999366"/>
<protein>
    <recommendedName>
        <fullName evidence="1">NADH:flavin oxidoreductase/NADH oxidase N-terminal domain-containing protein</fullName>
    </recommendedName>
</protein>
<dbReference type="OrthoDB" id="276546at2759"/>
<evidence type="ECO:0000259" key="1">
    <source>
        <dbReference type="Pfam" id="PF00724"/>
    </source>
</evidence>
<dbReference type="InterPro" id="IPR001155">
    <property type="entry name" value="OxRdtase_FMN_N"/>
</dbReference>
<dbReference type="AlphaFoldDB" id="A0A162NFT6"/>
<reference evidence="3" key="1">
    <citation type="submission" date="2015-06" db="EMBL/GenBank/DDBJ databases">
        <title>Expansion of signal transduction pathways in fungi by whole-genome duplication.</title>
        <authorList>
            <consortium name="DOE Joint Genome Institute"/>
            <person name="Corrochano L.M."/>
            <person name="Kuo A."/>
            <person name="Marcet-Houben M."/>
            <person name="Polaino S."/>
            <person name="Salamov A."/>
            <person name="Villalobos J.M."/>
            <person name="Alvarez M.I."/>
            <person name="Avalos J."/>
            <person name="Benito E.P."/>
            <person name="Benoit I."/>
            <person name="Burger G."/>
            <person name="Camino L.P."/>
            <person name="Canovas D."/>
            <person name="Cerda-Olmedo E."/>
            <person name="Cheng J.-F."/>
            <person name="Dominguez A."/>
            <person name="Elias M."/>
            <person name="Eslava A.P."/>
            <person name="Glaser F."/>
            <person name="Grimwood J."/>
            <person name="Gutierrez G."/>
            <person name="Heitman J."/>
            <person name="Henrissat B."/>
            <person name="Iturriaga E.A."/>
            <person name="Lang B.F."/>
            <person name="Lavin J.L."/>
            <person name="Lee S."/>
            <person name="Li W."/>
            <person name="Lindquist E."/>
            <person name="Lopez-Garcia S."/>
            <person name="Luque E.M."/>
            <person name="Marcos A.T."/>
            <person name="Martin J."/>
            <person name="McCluskey K."/>
            <person name="Medina H.R."/>
            <person name="Miralles-Duran A."/>
            <person name="Miyazaki A."/>
            <person name="Munoz-Torres E."/>
            <person name="Oguiza J.A."/>
            <person name="Ohm R."/>
            <person name="Olmedo M."/>
            <person name="Orejas M."/>
            <person name="Ortiz-Castellanos L."/>
            <person name="Pisabarro A.G."/>
            <person name="Rodriguez-Romero J."/>
            <person name="Ruiz-Herrera J."/>
            <person name="Ruiz-Vazquez R."/>
            <person name="Sanz C."/>
            <person name="Schackwitz W."/>
            <person name="Schmutz J."/>
            <person name="Shahriari M."/>
            <person name="Shelest E."/>
            <person name="Silva-Franco F."/>
            <person name="Soanes D."/>
            <person name="Syed K."/>
            <person name="Tagua V.G."/>
            <person name="Talbot N.J."/>
            <person name="Thon M."/>
            <person name="De vries R.P."/>
            <person name="Wiebenga A."/>
            <person name="Yadav J.S."/>
            <person name="Braun E.L."/>
            <person name="Baker S."/>
            <person name="Garre V."/>
            <person name="Horwitz B."/>
            <person name="Torres-Martinez S."/>
            <person name="Idnurm A."/>
            <person name="Herrera-Estrella A."/>
            <person name="Gabaldon T."/>
            <person name="Grigoriev I.V."/>
        </authorList>
    </citation>
    <scope>NUCLEOTIDE SEQUENCE [LARGE SCALE GENOMIC DNA]</scope>
    <source>
        <strain evidence="3">NRRL 1555(-)</strain>
    </source>
</reference>
<dbReference type="SUPFAM" id="SSF51395">
    <property type="entry name" value="FMN-linked oxidoreductases"/>
    <property type="match status" value="1"/>
</dbReference>
<dbReference type="InParanoid" id="A0A162NFT6"/>
<dbReference type="STRING" id="763407.A0A162NFT6"/>
<dbReference type="Pfam" id="PF00724">
    <property type="entry name" value="Oxidored_FMN"/>
    <property type="match status" value="1"/>
</dbReference>
<dbReference type="GO" id="GO:0016491">
    <property type="term" value="F:oxidoreductase activity"/>
    <property type="evidence" value="ECO:0007669"/>
    <property type="project" value="InterPro"/>
</dbReference>